<keyword evidence="4" id="KW-1185">Reference proteome</keyword>
<keyword evidence="1" id="KW-0732">Signal</keyword>
<reference evidence="3 4" key="1">
    <citation type="submission" date="2019-08" db="EMBL/GenBank/DDBJ databases">
        <title>Archangium and Cystobacter genomes.</title>
        <authorList>
            <person name="Chen I.-C.K."/>
            <person name="Wielgoss S."/>
        </authorList>
    </citation>
    <scope>NUCLEOTIDE SEQUENCE [LARGE SCALE GENOMIC DNA]</scope>
    <source>
        <strain evidence="3 4">Cbm 6</strain>
    </source>
</reference>
<dbReference type="SMART" id="SM01065">
    <property type="entry name" value="CBM_2"/>
    <property type="match status" value="1"/>
</dbReference>
<evidence type="ECO:0000313" key="4">
    <source>
        <dbReference type="Proteomes" id="UP001611383"/>
    </source>
</evidence>
<sequence>MKPQPPSRFTFLLLLALTALAGCDPKPPTPTPPAEQTHSDVQFDVTVPPETPVDAVLVLKGTDPGFSGPSGKGLELVFQGGTTFSAKTRLPKDTALTYSIQMTSPDAHVALDAAGVAVPARTVTVHENEEKVEFTVERWGPESGSTGPRTVFIVAVPDATPPDATIWLAGNQPELGEWNPSGVRLYKAVNSSYATALTFAPGTSLEFKATRGSWDYVEKSALGEDIDNRTYTTGDSFERVSVTVAMWGEPPTPVLTGHIEHLRDVPSTHAAQEKRDVIVWLPPDYRDNPDRRYPVLYMHDGQNLMDATTAFAGEWGVDETAQALVSSGKVEPLIIVGVYNAGAKRAHEYTQVPDPKYPKVDGANGGKADNYGRFLIEELKPIVDEKYRTKKEAQYTGLAGSSLGGLVSLYLGINNPGTFTRLGVLSPSVFWGEKDILSRVNALSAKPEQVRIWLDMGTEEASSDSPETVADAQALRDALVNKGWVLDNDLKYTEVQGGKHNEKAWAARFGEVLQYLYPAPSSAP</sequence>
<dbReference type="PANTHER" id="PTHR48098:SF6">
    <property type="entry name" value="FERRI-BACILLIBACTIN ESTERASE BESA"/>
    <property type="match status" value="1"/>
</dbReference>
<gene>
    <name evidence="3" type="ORF">F0U60_00230</name>
</gene>
<protein>
    <submittedName>
        <fullName evidence="3">Carbohydrate esterase</fullName>
    </submittedName>
</protein>
<dbReference type="PROSITE" id="PS51166">
    <property type="entry name" value="CBM20"/>
    <property type="match status" value="1"/>
</dbReference>
<dbReference type="Gene3D" id="2.60.40.10">
    <property type="entry name" value="Immunoglobulins"/>
    <property type="match status" value="1"/>
</dbReference>
<feature type="signal peptide" evidence="1">
    <location>
        <begin position="1"/>
        <end position="21"/>
    </location>
</feature>
<dbReference type="SUPFAM" id="SSF49452">
    <property type="entry name" value="Starch-binding domain-like"/>
    <property type="match status" value="1"/>
</dbReference>
<dbReference type="Proteomes" id="UP001611383">
    <property type="component" value="Chromosome"/>
</dbReference>
<dbReference type="SUPFAM" id="SSF53474">
    <property type="entry name" value="alpha/beta-Hydrolases"/>
    <property type="match status" value="1"/>
</dbReference>
<evidence type="ECO:0000259" key="2">
    <source>
        <dbReference type="PROSITE" id="PS51166"/>
    </source>
</evidence>
<evidence type="ECO:0000313" key="3">
    <source>
        <dbReference type="EMBL" id="WNG42692.1"/>
    </source>
</evidence>
<dbReference type="RefSeq" id="WP_395812663.1">
    <property type="nucleotide sequence ID" value="NZ_CP043494.1"/>
</dbReference>
<dbReference type="Pfam" id="PF00756">
    <property type="entry name" value="Esterase"/>
    <property type="match status" value="1"/>
</dbReference>
<dbReference type="InterPro" id="IPR029058">
    <property type="entry name" value="AB_hydrolase_fold"/>
</dbReference>
<name>A0ABY9WFW5_9BACT</name>
<dbReference type="InterPro" id="IPR002044">
    <property type="entry name" value="CBM20"/>
</dbReference>
<dbReference type="InterPro" id="IPR000801">
    <property type="entry name" value="Esterase-like"/>
</dbReference>
<dbReference type="Pfam" id="PF00686">
    <property type="entry name" value="CBM_20"/>
    <property type="match status" value="1"/>
</dbReference>
<dbReference type="InterPro" id="IPR013784">
    <property type="entry name" value="Carb-bd-like_fold"/>
</dbReference>
<dbReference type="InterPro" id="IPR050583">
    <property type="entry name" value="Mycobacterial_A85_antigen"/>
</dbReference>
<proteinExistence type="predicted"/>
<dbReference type="EMBL" id="CP043494">
    <property type="protein sequence ID" value="WNG42692.1"/>
    <property type="molecule type" value="Genomic_DNA"/>
</dbReference>
<feature type="chain" id="PRO_5045780662" evidence="1">
    <location>
        <begin position="22"/>
        <end position="524"/>
    </location>
</feature>
<evidence type="ECO:0000256" key="1">
    <source>
        <dbReference type="SAM" id="SignalP"/>
    </source>
</evidence>
<organism evidence="3 4">
    <name type="scientific">Archangium minus</name>
    <dbReference type="NCBI Taxonomy" id="83450"/>
    <lineage>
        <taxon>Bacteria</taxon>
        <taxon>Pseudomonadati</taxon>
        <taxon>Myxococcota</taxon>
        <taxon>Myxococcia</taxon>
        <taxon>Myxococcales</taxon>
        <taxon>Cystobacterineae</taxon>
        <taxon>Archangiaceae</taxon>
        <taxon>Archangium</taxon>
    </lineage>
</organism>
<dbReference type="PANTHER" id="PTHR48098">
    <property type="entry name" value="ENTEROCHELIN ESTERASE-RELATED"/>
    <property type="match status" value="1"/>
</dbReference>
<dbReference type="InterPro" id="IPR013783">
    <property type="entry name" value="Ig-like_fold"/>
</dbReference>
<dbReference type="Gene3D" id="3.40.50.1820">
    <property type="entry name" value="alpha/beta hydrolase"/>
    <property type="match status" value="1"/>
</dbReference>
<dbReference type="PROSITE" id="PS51257">
    <property type="entry name" value="PROKAR_LIPOPROTEIN"/>
    <property type="match status" value="1"/>
</dbReference>
<accession>A0ABY9WFW5</accession>
<feature type="domain" description="CBM20" evidence="2">
    <location>
        <begin position="142"/>
        <end position="249"/>
    </location>
</feature>